<organism evidence="4 6">
    <name type="scientific">Cucumis melo var. makuwa</name>
    <name type="common">Oriental melon</name>
    <dbReference type="NCBI Taxonomy" id="1194695"/>
    <lineage>
        <taxon>Eukaryota</taxon>
        <taxon>Viridiplantae</taxon>
        <taxon>Streptophyta</taxon>
        <taxon>Embryophyta</taxon>
        <taxon>Tracheophyta</taxon>
        <taxon>Spermatophyta</taxon>
        <taxon>Magnoliopsida</taxon>
        <taxon>eudicotyledons</taxon>
        <taxon>Gunneridae</taxon>
        <taxon>Pentapetalae</taxon>
        <taxon>rosids</taxon>
        <taxon>fabids</taxon>
        <taxon>Cucurbitales</taxon>
        <taxon>Cucurbitaceae</taxon>
        <taxon>Benincaseae</taxon>
        <taxon>Cucumis</taxon>
    </lineage>
</organism>
<feature type="transmembrane region" description="Helical" evidence="2">
    <location>
        <begin position="203"/>
        <end position="227"/>
    </location>
</feature>
<evidence type="ECO:0000313" key="5">
    <source>
        <dbReference type="Proteomes" id="UP000321393"/>
    </source>
</evidence>
<keyword evidence="2" id="KW-0472">Membrane</keyword>
<name>A0A5D3BPE6_CUCMM</name>
<evidence type="ECO:0000313" key="4">
    <source>
        <dbReference type="EMBL" id="TYK00910.1"/>
    </source>
</evidence>
<dbReference type="Proteomes" id="UP000321947">
    <property type="component" value="Unassembled WGS sequence"/>
</dbReference>
<keyword evidence="2" id="KW-0812">Transmembrane</keyword>
<dbReference type="AlphaFoldDB" id="A0A5D3BPE6"/>
<gene>
    <name evidence="4" type="ORF">E5676_scaffold602G00750</name>
    <name evidence="3" type="ORF">E6C27_scaffold21G004450</name>
</gene>
<comment type="caution">
    <text evidence="4">The sequence shown here is derived from an EMBL/GenBank/DDBJ whole genome shotgun (WGS) entry which is preliminary data.</text>
</comment>
<protein>
    <submittedName>
        <fullName evidence="4">Uncharacterized protein</fullName>
    </submittedName>
</protein>
<reference evidence="5 6" key="1">
    <citation type="submission" date="2019-08" db="EMBL/GenBank/DDBJ databases">
        <title>Draft genome sequences of two oriental melons (Cucumis melo L. var makuwa).</title>
        <authorList>
            <person name="Kwon S.-Y."/>
        </authorList>
    </citation>
    <scope>NUCLEOTIDE SEQUENCE [LARGE SCALE GENOMIC DNA]</scope>
    <source>
        <strain evidence="6">cv. Chang Bougi</strain>
        <strain evidence="5">cv. SW 3</strain>
        <tissue evidence="4">Leaf</tissue>
    </source>
</reference>
<evidence type="ECO:0000256" key="1">
    <source>
        <dbReference type="SAM" id="MobiDB-lite"/>
    </source>
</evidence>
<proteinExistence type="predicted"/>
<feature type="compositionally biased region" description="Low complexity" evidence="1">
    <location>
        <begin position="19"/>
        <end position="28"/>
    </location>
</feature>
<dbReference type="EMBL" id="SSTD01016371">
    <property type="protein sequence ID" value="TYK00910.1"/>
    <property type="molecule type" value="Genomic_DNA"/>
</dbReference>
<keyword evidence="2" id="KW-1133">Transmembrane helix</keyword>
<dbReference type="Proteomes" id="UP000321393">
    <property type="component" value="Unassembled WGS sequence"/>
</dbReference>
<sequence>MIIARNPFRRLRYLQEIPKSSSSESSKSIQGANAGAPGTNASPSQFHIIPATRCGGDSQCFTLLDAKRKFRAQISKSIETVNVDYDSSEDDNVELADVLQRKFDTTTTTVSKPSMGESSKKPRLTKMTLRDPQKLCEAHLIMYRFLNLFRSSSSPSKKVVDDSAALAKKQAKSCYRPSSKGRNVITTKVEHLDESVISDQHRLCFAVIVLITKAGLLSTVTNLGLFYPKLV</sequence>
<evidence type="ECO:0000313" key="3">
    <source>
        <dbReference type="EMBL" id="KAA0066374.1"/>
    </source>
</evidence>
<evidence type="ECO:0000256" key="2">
    <source>
        <dbReference type="SAM" id="Phobius"/>
    </source>
</evidence>
<evidence type="ECO:0000313" key="6">
    <source>
        <dbReference type="Proteomes" id="UP000321947"/>
    </source>
</evidence>
<feature type="region of interest" description="Disordered" evidence="1">
    <location>
        <begin position="19"/>
        <end position="44"/>
    </location>
</feature>
<dbReference type="EMBL" id="SSTE01000903">
    <property type="protein sequence ID" value="KAA0066374.1"/>
    <property type="molecule type" value="Genomic_DNA"/>
</dbReference>
<accession>A0A5D3BPE6</accession>